<dbReference type="PANTHER" id="PTHR10501">
    <property type="entry name" value="U1 SMALL NUCLEAR RIBONUCLEOPROTEIN A/U2 SMALL NUCLEAR RIBONUCLEOPROTEIN B"/>
    <property type="match status" value="1"/>
</dbReference>
<organism evidence="9">
    <name type="scientific">Hymenolepis diminuta</name>
    <name type="common">Rat tapeworm</name>
    <dbReference type="NCBI Taxonomy" id="6216"/>
    <lineage>
        <taxon>Eukaryota</taxon>
        <taxon>Metazoa</taxon>
        <taxon>Spiralia</taxon>
        <taxon>Lophotrochozoa</taxon>
        <taxon>Platyhelminthes</taxon>
        <taxon>Cestoda</taxon>
        <taxon>Eucestoda</taxon>
        <taxon>Cyclophyllidea</taxon>
        <taxon>Hymenolepididae</taxon>
        <taxon>Hymenolepis</taxon>
    </lineage>
</organism>
<evidence type="ECO:0000256" key="3">
    <source>
        <dbReference type="ARBA" id="ARBA00023242"/>
    </source>
</evidence>
<dbReference type="Pfam" id="PF00076">
    <property type="entry name" value="RRM_1"/>
    <property type="match status" value="1"/>
</dbReference>
<feature type="compositionally biased region" description="Low complexity" evidence="5">
    <location>
        <begin position="162"/>
        <end position="178"/>
    </location>
</feature>
<dbReference type="InterPro" id="IPR035979">
    <property type="entry name" value="RBD_domain_sf"/>
</dbReference>
<evidence type="ECO:0000256" key="2">
    <source>
        <dbReference type="ARBA" id="ARBA00022884"/>
    </source>
</evidence>
<evidence type="ECO:0000256" key="5">
    <source>
        <dbReference type="SAM" id="MobiDB-lite"/>
    </source>
</evidence>
<dbReference type="CDD" id="cd12420">
    <property type="entry name" value="RRM_RBPMS_like"/>
    <property type="match status" value="1"/>
</dbReference>
<evidence type="ECO:0000313" key="9">
    <source>
        <dbReference type="WBParaSite" id="HDID_0000360801-mRNA-1"/>
    </source>
</evidence>
<dbReference type="SUPFAM" id="SSF54928">
    <property type="entry name" value="RNA-binding domain, RBD"/>
    <property type="match status" value="1"/>
</dbReference>
<reference evidence="9" key="1">
    <citation type="submission" date="2016-04" db="UniProtKB">
        <authorList>
            <consortium name="WormBaseParasite"/>
        </authorList>
    </citation>
    <scope>IDENTIFICATION</scope>
</reference>
<feature type="region of interest" description="Disordered" evidence="5">
    <location>
        <begin position="129"/>
        <end position="191"/>
    </location>
</feature>
<dbReference type="FunFam" id="3.30.70.330:FF:000037">
    <property type="entry name" value="RNA-binding protein with multiple splicing 2"/>
    <property type="match status" value="1"/>
</dbReference>
<name>A0A158QDS5_HYMDI</name>
<comment type="subcellular location">
    <subcellularLocation>
        <location evidence="1">Nucleus</location>
    </subcellularLocation>
</comment>
<feature type="domain" description="RRM" evidence="6">
    <location>
        <begin position="222"/>
        <end position="304"/>
    </location>
</feature>
<dbReference type="OrthoDB" id="431169at2759"/>
<evidence type="ECO:0000259" key="6">
    <source>
        <dbReference type="PROSITE" id="PS50102"/>
    </source>
</evidence>
<sequence>MAHLQEAIQYTPTSRVPIRFRETWVLVRNKHHRVSARLSSTSAVTLASVKLHILIFTATIDSLTDKVVHSEVLNCGSYSDSDSSQSEGGTRYQKTKGAVALGIRKAYKAVPKNGLLQKAKDYLKRQHIESTSKDVQHQGANVEAVESMSSSSMLPPAPPAPSQSQHLSNGSSSNSRVNNDVDDSNGTVNLNDDSMMVLSQSVDALHTVGTAPGSDALDHQVRTLFVSGLPLDTKSRELYLLFRSFKGYLSSTLKPAGKNGKLTAPVGFVTFETREQAEHALNELQGIKFDPEGNQHMRLEFARSNTKVTKPKWPPGFPLVPGAVNGFSFLPAAGNPAGLSPIGQQAGFQGVLPPNFLPHLPGFDPTAMALIAANDASQWAANPHFGYDTSGLFASFGAPATLLQASNFRPILPMNANGTTPTSQSGSNQVANQLHLVHAALQVQNALGLVNSGNNNGNGSSTAFTQSTAGATPQGSSPTGSIISNGNTSQSTYSALQNQQQQFMAANNAVQQHQQNQQRQQQAAFAAAAASVGLPAGLLPGMLSGLATSSTLKDDHNQNGSSVAVC</sequence>
<dbReference type="InterPro" id="IPR000504">
    <property type="entry name" value="RRM_dom"/>
</dbReference>
<evidence type="ECO:0000313" key="7">
    <source>
        <dbReference type="EMBL" id="VDL35803.1"/>
    </source>
</evidence>
<dbReference type="AlphaFoldDB" id="A0A158QDS5"/>
<dbReference type="PROSITE" id="PS50102">
    <property type="entry name" value="RRM"/>
    <property type="match status" value="1"/>
</dbReference>
<protein>
    <submittedName>
        <fullName evidence="9">RRM domain-containing protein</fullName>
    </submittedName>
</protein>
<dbReference type="GO" id="GO:0005634">
    <property type="term" value="C:nucleus"/>
    <property type="evidence" value="ECO:0007669"/>
    <property type="project" value="UniProtKB-SubCell"/>
</dbReference>
<reference evidence="7 8" key="2">
    <citation type="submission" date="2018-11" db="EMBL/GenBank/DDBJ databases">
        <authorList>
            <consortium name="Pathogen Informatics"/>
        </authorList>
    </citation>
    <scope>NUCLEOTIDE SEQUENCE [LARGE SCALE GENOMIC DNA]</scope>
</reference>
<dbReference type="InterPro" id="IPR012677">
    <property type="entry name" value="Nucleotide-bd_a/b_plait_sf"/>
</dbReference>
<gene>
    <name evidence="7" type="ORF">HDID_LOCUS3609</name>
</gene>
<dbReference type="SMART" id="SM00360">
    <property type="entry name" value="RRM"/>
    <property type="match status" value="1"/>
</dbReference>
<feature type="compositionally biased region" description="Low complexity" evidence="5">
    <location>
        <begin position="452"/>
        <end position="461"/>
    </location>
</feature>
<dbReference type="GO" id="GO:0003723">
    <property type="term" value="F:RNA binding"/>
    <property type="evidence" value="ECO:0007669"/>
    <property type="project" value="UniProtKB-UniRule"/>
</dbReference>
<evidence type="ECO:0000256" key="1">
    <source>
        <dbReference type="ARBA" id="ARBA00004123"/>
    </source>
</evidence>
<keyword evidence="3" id="KW-0539">Nucleus</keyword>
<dbReference type="Gene3D" id="3.30.70.330">
    <property type="match status" value="1"/>
</dbReference>
<proteinExistence type="predicted"/>
<dbReference type="STRING" id="6216.A0A158QDS5"/>
<dbReference type="EMBL" id="UYSG01001134">
    <property type="protein sequence ID" value="VDL35803.1"/>
    <property type="molecule type" value="Genomic_DNA"/>
</dbReference>
<dbReference type="WBParaSite" id="HDID_0000360801-mRNA-1">
    <property type="protein sequence ID" value="HDID_0000360801-mRNA-1"/>
    <property type="gene ID" value="HDID_0000360801"/>
</dbReference>
<evidence type="ECO:0000313" key="8">
    <source>
        <dbReference type="Proteomes" id="UP000274504"/>
    </source>
</evidence>
<dbReference type="Proteomes" id="UP000274504">
    <property type="component" value="Unassembled WGS sequence"/>
</dbReference>
<evidence type="ECO:0000256" key="4">
    <source>
        <dbReference type="PROSITE-ProRule" id="PRU00176"/>
    </source>
</evidence>
<keyword evidence="2 4" id="KW-0694">RNA-binding</keyword>
<feature type="compositionally biased region" description="Polar residues" evidence="5">
    <location>
        <begin position="462"/>
        <end position="493"/>
    </location>
</feature>
<accession>A0A158QDS5</accession>
<feature type="region of interest" description="Disordered" evidence="5">
    <location>
        <begin position="452"/>
        <end position="493"/>
    </location>
</feature>